<reference evidence="2 3" key="1">
    <citation type="submission" date="2019-10" db="EMBL/GenBank/DDBJ databases">
        <authorList>
            <person name="Palmer J.M."/>
        </authorList>
    </citation>
    <scope>NUCLEOTIDE SEQUENCE [LARGE SCALE GENOMIC DNA]</scope>
    <source>
        <strain evidence="2 3">TWF730</strain>
    </source>
</reference>
<evidence type="ECO:0000313" key="3">
    <source>
        <dbReference type="Proteomes" id="UP001373714"/>
    </source>
</evidence>
<dbReference type="AlphaFoldDB" id="A0AAV9UG53"/>
<evidence type="ECO:0000313" key="2">
    <source>
        <dbReference type="EMBL" id="KAK6340354.1"/>
    </source>
</evidence>
<feature type="compositionally biased region" description="Basic and acidic residues" evidence="1">
    <location>
        <begin position="7"/>
        <end position="22"/>
    </location>
</feature>
<sequence>MPPRSLPHRESPSDPLYHHGHGDALSSPADKARLESRKRVRALCEAATRQSPLPGGHAPIEIIDLTSGDDGDDEPPSKRQKREHSPSTASPAPIPVVPSSPASPPSPSSCPPLSPSSSSSSSSDRAAATATTPPSPSSFPLSPPPVPQPADPPKKKDRIFIDLTGLKTTVVPSSGYWRNPSSNGSAFSGMLAGGSATTTTSTTTLLPPPHILLPPWGPEPLGNNWEQLGPLDQFPPDPLEHSYEPPATSLSFPEGPSSKEISSNPELAFLFHVKSVGTERFYAKPVSETDSICMLPSTITTSFYKSHTMDNLALEVLEQDMKLARKMGFLPFRTPEHAMNAVMRYTKGNKNSRCIYRLDGALSGDYGKNDEDTRKNKKRLDGYGDGYGDSYQSLDADWYPGRDHFRRMVREWMASHPSVRAIRGVPGFTQSVIPLDGHEVWFVKILRPRGMGGMSEMWIGRRRDSGE</sequence>
<keyword evidence="3" id="KW-1185">Reference proteome</keyword>
<proteinExistence type="predicted"/>
<feature type="compositionally biased region" description="Pro residues" evidence="1">
    <location>
        <begin position="133"/>
        <end position="151"/>
    </location>
</feature>
<evidence type="ECO:0000256" key="1">
    <source>
        <dbReference type="SAM" id="MobiDB-lite"/>
    </source>
</evidence>
<feature type="compositionally biased region" description="Pro residues" evidence="1">
    <location>
        <begin position="92"/>
        <end position="114"/>
    </location>
</feature>
<gene>
    <name evidence="2" type="ORF">TWF730_002116</name>
</gene>
<organism evidence="2 3">
    <name type="scientific">Orbilia blumenaviensis</name>
    <dbReference type="NCBI Taxonomy" id="1796055"/>
    <lineage>
        <taxon>Eukaryota</taxon>
        <taxon>Fungi</taxon>
        <taxon>Dikarya</taxon>
        <taxon>Ascomycota</taxon>
        <taxon>Pezizomycotina</taxon>
        <taxon>Orbiliomycetes</taxon>
        <taxon>Orbiliales</taxon>
        <taxon>Orbiliaceae</taxon>
        <taxon>Orbilia</taxon>
    </lineage>
</organism>
<protein>
    <submittedName>
        <fullName evidence="2">Uncharacterized protein</fullName>
    </submittedName>
</protein>
<comment type="caution">
    <text evidence="2">The sequence shown here is derived from an EMBL/GenBank/DDBJ whole genome shotgun (WGS) entry which is preliminary data.</text>
</comment>
<accession>A0AAV9UG53</accession>
<feature type="compositionally biased region" description="Low complexity" evidence="1">
    <location>
        <begin position="115"/>
        <end position="132"/>
    </location>
</feature>
<feature type="region of interest" description="Disordered" evidence="1">
    <location>
        <begin position="235"/>
        <end position="258"/>
    </location>
</feature>
<name>A0AAV9UG53_9PEZI</name>
<dbReference type="Proteomes" id="UP001373714">
    <property type="component" value="Unassembled WGS sequence"/>
</dbReference>
<dbReference type="EMBL" id="JAVHNS010000011">
    <property type="protein sequence ID" value="KAK6340354.1"/>
    <property type="molecule type" value="Genomic_DNA"/>
</dbReference>
<feature type="region of interest" description="Disordered" evidence="1">
    <location>
        <begin position="1"/>
        <end position="156"/>
    </location>
</feature>